<evidence type="ECO:0000313" key="2">
    <source>
        <dbReference type="EMBL" id="MBV7380625.1"/>
    </source>
</evidence>
<dbReference type="PANTHER" id="PTHR40261:SF1">
    <property type="entry name" value="RIESKE DOMAIN-CONTAINING PROTEIN"/>
    <property type="match status" value="1"/>
</dbReference>
<gene>
    <name evidence="2" type="ORF">KJP28_16995</name>
</gene>
<proteinExistence type="predicted"/>
<dbReference type="PROSITE" id="PS51296">
    <property type="entry name" value="RIESKE"/>
    <property type="match status" value="1"/>
</dbReference>
<comment type="caution">
    <text evidence="2">The sequence shown here is derived from an EMBL/GenBank/DDBJ whole genome shotgun (WGS) entry which is preliminary data.</text>
</comment>
<dbReference type="EMBL" id="JAHUZE010000004">
    <property type="protein sequence ID" value="MBV7380625.1"/>
    <property type="molecule type" value="Genomic_DNA"/>
</dbReference>
<feature type="domain" description="Rieske" evidence="1">
    <location>
        <begin position="23"/>
        <end position="128"/>
    </location>
</feature>
<keyword evidence="3" id="KW-1185">Reference proteome</keyword>
<dbReference type="Pfam" id="PF00355">
    <property type="entry name" value="Rieske"/>
    <property type="match status" value="1"/>
</dbReference>
<dbReference type="RefSeq" id="WP_218393822.1">
    <property type="nucleotide sequence ID" value="NZ_JAHUZE010000004.1"/>
</dbReference>
<evidence type="ECO:0000313" key="3">
    <source>
        <dbReference type="Proteomes" id="UP000756530"/>
    </source>
</evidence>
<dbReference type="Proteomes" id="UP000756530">
    <property type="component" value="Unassembled WGS sequence"/>
</dbReference>
<name>A0ABS6T6Q1_9RHOB</name>
<reference evidence="2 3" key="1">
    <citation type="submission" date="2021-05" db="EMBL/GenBank/DDBJ databases">
        <title>Culturable bacteria isolated from Daya Bay.</title>
        <authorList>
            <person name="Zheng W."/>
            <person name="Yu S."/>
            <person name="Huang Y."/>
        </authorList>
    </citation>
    <scope>NUCLEOTIDE SEQUENCE [LARGE SCALE GENOMIC DNA]</scope>
    <source>
        <strain evidence="2 3">DP4N28-5</strain>
    </source>
</reference>
<dbReference type="CDD" id="cd03467">
    <property type="entry name" value="Rieske"/>
    <property type="match status" value="1"/>
</dbReference>
<dbReference type="InterPro" id="IPR017941">
    <property type="entry name" value="Rieske_2Fe-2S"/>
</dbReference>
<evidence type="ECO:0000259" key="1">
    <source>
        <dbReference type="PROSITE" id="PS51296"/>
    </source>
</evidence>
<sequence length="145" mass="16180">MSKSGSPVQGQKTETRQPQFVESPLCRFDDLEDGHSRGFDPLSEGRDTMFIVRQGDVLYGWRNNCPHYENARMAWKKNEFLNGDRSRIVCGAHGALFDIASGQCVLGPCLGQSLTPVPLTILDGQVFLEEPYSPGLRPRPGRHHP</sequence>
<accession>A0ABS6T6Q1</accession>
<dbReference type="PANTHER" id="PTHR40261">
    <property type="match status" value="1"/>
</dbReference>
<protein>
    <submittedName>
        <fullName evidence="2">Rieske 2Fe-2S domain-containing protein</fullName>
    </submittedName>
</protein>
<organism evidence="2 3">
    <name type="scientific">Maritimibacter dapengensis</name>
    <dbReference type="NCBI Taxonomy" id="2836868"/>
    <lineage>
        <taxon>Bacteria</taxon>
        <taxon>Pseudomonadati</taxon>
        <taxon>Pseudomonadota</taxon>
        <taxon>Alphaproteobacteria</taxon>
        <taxon>Rhodobacterales</taxon>
        <taxon>Roseobacteraceae</taxon>
        <taxon>Maritimibacter</taxon>
    </lineage>
</organism>